<feature type="region of interest" description="Disordered" evidence="5">
    <location>
        <begin position="1"/>
        <end position="33"/>
    </location>
</feature>
<evidence type="ECO:0000313" key="8">
    <source>
        <dbReference type="Proteomes" id="UP000825729"/>
    </source>
</evidence>
<keyword evidence="8" id="KW-1185">Reference proteome</keyword>
<keyword evidence="3" id="KW-0862">Zinc</keyword>
<dbReference type="Gene3D" id="3.40.50.300">
    <property type="entry name" value="P-loop containing nucleotide triphosphate hydrolases"/>
    <property type="match status" value="1"/>
</dbReference>
<name>A0AAV7E815_ARIFI</name>
<protein>
    <recommendedName>
        <fullName evidence="6">SWIM-type domain-containing protein</fullName>
    </recommendedName>
</protein>
<comment type="caution">
    <text evidence="7">The sequence shown here is derived from an EMBL/GenBank/DDBJ whole genome shotgun (WGS) entry which is preliminary data.</text>
</comment>
<evidence type="ECO:0000256" key="3">
    <source>
        <dbReference type="ARBA" id="ARBA00022833"/>
    </source>
</evidence>
<gene>
    <name evidence="7" type="ORF">H6P81_016199</name>
</gene>
<dbReference type="Proteomes" id="UP000825729">
    <property type="component" value="Unassembled WGS sequence"/>
</dbReference>
<feature type="domain" description="SWIM-type" evidence="6">
    <location>
        <begin position="535"/>
        <end position="573"/>
    </location>
</feature>
<dbReference type="SMART" id="SM00575">
    <property type="entry name" value="ZnF_PMZ"/>
    <property type="match status" value="1"/>
</dbReference>
<dbReference type="InterPro" id="IPR004330">
    <property type="entry name" value="FAR1_DNA_bnd_dom"/>
</dbReference>
<evidence type="ECO:0000256" key="2">
    <source>
        <dbReference type="ARBA" id="ARBA00022771"/>
    </source>
</evidence>
<evidence type="ECO:0000256" key="1">
    <source>
        <dbReference type="ARBA" id="ARBA00022723"/>
    </source>
</evidence>
<dbReference type="AlphaFoldDB" id="A0AAV7E815"/>
<dbReference type="EMBL" id="JAINDJ010000006">
    <property type="protein sequence ID" value="KAG9444859.1"/>
    <property type="molecule type" value="Genomic_DNA"/>
</dbReference>
<evidence type="ECO:0000256" key="4">
    <source>
        <dbReference type="PROSITE-ProRule" id="PRU00325"/>
    </source>
</evidence>
<dbReference type="InterPro" id="IPR006564">
    <property type="entry name" value="Znf_PMZ"/>
</dbReference>
<feature type="region of interest" description="Disordered" evidence="5">
    <location>
        <begin position="693"/>
        <end position="726"/>
    </location>
</feature>
<evidence type="ECO:0000256" key="5">
    <source>
        <dbReference type="SAM" id="MobiDB-lite"/>
    </source>
</evidence>
<dbReference type="Pfam" id="PF04434">
    <property type="entry name" value="SWIM"/>
    <property type="match status" value="1"/>
</dbReference>
<sequence length="909" mass="103679">MKTAPATIPHLSSCDEVHVDPNSPEQPVDDPVPREGLIFQDLDEAYQYYNKYAWINGFSIRKGNMVRRKNGVPYFRSFVCSKEGKRREDKRHQSVHAPRPETRVGCEACMALSINSDGTYRVSRFKEEHNHPVVGSPTERQFLASQRCINGVQAAQIEFSSSSGIAPTQAYELQSRQAGGRENLGFLNIDLKNYLWHKRKETMEKGVAGAILEYFKKKQEENCGCYYSFHLDVDEQMTNIFWADARMIVDYYFFGDVVSFDTTYRTNDYGRPFAPILGVNHHNQTIVFGEALLYDETAESFMWLFETFLSVMSGKRPKSIFTDQSAAMAKAIGTVLQDTHHRLCTWHIFQNALKHLSHVFWQGTKFRSDFSRCIYEYESESKFLAAWERMLNDHDLKGNKWLEELFKDRHKWAMAYGRHTFCANLRSTQRSESFNFVIRHFLNSRIDPLQFFEHFERLVEARRHEQSMADFKTMNSTPTLLAPCPLLKQASMHYTLDAFMLFQEEWRQTYAIQIYHICDEDEGSKFKAVDGSKHRESTLILKNNTFQVRCSCCKFELSGIQCCHVLKLLIMKNHPSLHSDYLLKRWSKEAKSGLVVNHKGAAIEQDTRGPKLARYTQLMHNFVKIASLAAEHQTTFEVAREMSLKTMHHLEYTCKGIASVGPDGVPDDNNIEGKSNAGIVEQTGANIVALARRGKKQRGGSSLSRVKASIEKKGSKKQRGRTPHTQRALFEHKDTEHCPSTAEEVISQVRRGATDVMNYTQDLSTTRLLDNEVRCVTAHHMNCTQDSSNTPLLDDEIRGGEAHEPLEANFWKLFSLCILCTKFLHLLMNTFDVAKVEGPSGKEIHMAAGFVGQIGAREASAIFVDTIRQKRTAGGALPLADPPGTTHFNQLFISGICWPLLCIVLETPM</sequence>
<feature type="compositionally biased region" description="Basic residues" evidence="5">
    <location>
        <begin position="714"/>
        <end position="724"/>
    </location>
</feature>
<dbReference type="PROSITE" id="PS50966">
    <property type="entry name" value="ZF_SWIM"/>
    <property type="match status" value="1"/>
</dbReference>
<dbReference type="PANTHER" id="PTHR47718">
    <property type="entry name" value="OS01G0519700 PROTEIN"/>
    <property type="match status" value="1"/>
</dbReference>
<dbReference type="InterPro" id="IPR007527">
    <property type="entry name" value="Znf_SWIM"/>
</dbReference>
<keyword evidence="1" id="KW-0479">Metal-binding</keyword>
<proteinExistence type="predicted"/>
<organism evidence="7 8">
    <name type="scientific">Aristolochia fimbriata</name>
    <name type="common">White veined hardy Dutchman's pipe vine</name>
    <dbReference type="NCBI Taxonomy" id="158543"/>
    <lineage>
        <taxon>Eukaryota</taxon>
        <taxon>Viridiplantae</taxon>
        <taxon>Streptophyta</taxon>
        <taxon>Embryophyta</taxon>
        <taxon>Tracheophyta</taxon>
        <taxon>Spermatophyta</taxon>
        <taxon>Magnoliopsida</taxon>
        <taxon>Magnoliidae</taxon>
        <taxon>Piperales</taxon>
        <taxon>Aristolochiaceae</taxon>
        <taxon>Aristolochia</taxon>
    </lineage>
</organism>
<dbReference type="Pfam" id="PF03101">
    <property type="entry name" value="FAR1"/>
    <property type="match status" value="1"/>
</dbReference>
<keyword evidence="2 4" id="KW-0863">Zinc-finger</keyword>
<accession>A0AAV7E815</accession>
<dbReference type="GO" id="GO:0008270">
    <property type="term" value="F:zinc ion binding"/>
    <property type="evidence" value="ECO:0007669"/>
    <property type="project" value="UniProtKB-KW"/>
</dbReference>
<dbReference type="InterPro" id="IPR027417">
    <property type="entry name" value="P-loop_NTPase"/>
</dbReference>
<dbReference type="PANTHER" id="PTHR47718:SF8">
    <property type="entry name" value="PROTEIN FAR1-RELATED SEQUENCE"/>
    <property type="match status" value="1"/>
</dbReference>
<reference evidence="7 8" key="1">
    <citation type="submission" date="2021-07" db="EMBL/GenBank/DDBJ databases">
        <title>The Aristolochia fimbriata genome: insights into angiosperm evolution, floral development and chemical biosynthesis.</title>
        <authorList>
            <person name="Jiao Y."/>
        </authorList>
    </citation>
    <scope>NUCLEOTIDE SEQUENCE [LARGE SCALE GENOMIC DNA]</scope>
    <source>
        <strain evidence="7">IBCAS-2021</strain>
        <tissue evidence="7">Leaf</tissue>
    </source>
</reference>
<dbReference type="Pfam" id="PF10551">
    <property type="entry name" value="MULE"/>
    <property type="match status" value="1"/>
</dbReference>
<dbReference type="InterPro" id="IPR018289">
    <property type="entry name" value="MULE_transposase_dom"/>
</dbReference>
<evidence type="ECO:0000259" key="6">
    <source>
        <dbReference type="PROSITE" id="PS50966"/>
    </source>
</evidence>
<evidence type="ECO:0000313" key="7">
    <source>
        <dbReference type="EMBL" id="KAG9444859.1"/>
    </source>
</evidence>